<keyword evidence="8" id="KW-0520">NAD</keyword>
<protein>
    <submittedName>
        <fullName evidence="10">NAD(P)H-dependent oxidoreductase</fullName>
    </submittedName>
</protein>
<evidence type="ECO:0000313" key="11">
    <source>
        <dbReference type="Proteomes" id="UP000721844"/>
    </source>
</evidence>
<dbReference type="EMBL" id="JAESVA010000003">
    <property type="protein sequence ID" value="MCB8880663.1"/>
    <property type="molecule type" value="Genomic_DNA"/>
</dbReference>
<keyword evidence="3" id="KW-0963">Cytoplasm</keyword>
<dbReference type="PANTHER" id="PTHR30543:SF21">
    <property type="entry name" value="NAD(P)H-DEPENDENT FMN REDUCTASE LOT6"/>
    <property type="match status" value="1"/>
</dbReference>
<evidence type="ECO:0000259" key="9">
    <source>
        <dbReference type="Pfam" id="PF03358"/>
    </source>
</evidence>
<accession>A0A963Z0P1</accession>
<evidence type="ECO:0000256" key="2">
    <source>
        <dbReference type="ARBA" id="ARBA00011738"/>
    </source>
</evidence>
<name>A0A963Z0P1_9PROT</name>
<dbReference type="InterPro" id="IPR050712">
    <property type="entry name" value="NAD(P)H-dep_reductase"/>
</dbReference>
<keyword evidence="6" id="KW-0521">NADP</keyword>
<sequence>MIHAHTIQVIIGSTRAARIGPQVAAWVAEIGRRTVPANFDLVDLRDWPLPMDDEPGIPATGAYTQPHTQAWGRQVAQASGFVFVTPQYNWGYPAALKNALDHLYREWSGKPAVIVTYGGRGGDKCAGQLRQVLDGLHMRAMDTMPGLRIARERIEANDGQVDPAQDFAAALPELDRAFAELAAAMAP</sequence>
<organism evidence="10 11">
    <name type="scientific">Acidisoma cellulosilyticum</name>
    <dbReference type="NCBI Taxonomy" id="2802395"/>
    <lineage>
        <taxon>Bacteria</taxon>
        <taxon>Pseudomonadati</taxon>
        <taxon>Pseudomonadota</taxon>
        <taxon>Alphaproteobacteria</taxon>
        <taxon>Acetobacterales</taxon>
        <taxon>Acidocellaceae</taxon>
        <taxon>Acidisoma</taxon>
    </lineage>
</organism>
<evidence type="ECO:0000313" key="10">
    <source>
        <dbReference type="EMBL" id="MCB8880663.1"/>
    </source>
</evidence>
<dbReference type="GO" id="GO:0010181">
    <property type="term" value="F:FMN binding"/>
    <property type="evidence" value="ECO:0007669"/>
    <property type="project" value="TreeGrafter"/>
</dbReference>
<dbReference type="Pfam" id="PF03358">
    <property type="entry name" value="FMN_red"/>
    <property type="match status" value="1"/>
</dbReference>
<dbReference type="FunFam" id="3.40.50.360:FF:000052">
    <property type="entry name" value="NAD(P)H-dependent FMN reductase LOT6"/>
    <property type="match status" value="1"/>
</dbReference>
<evidence type="ECO:0000256" key="6">
    <source>
        <dbReference type="ARBA" id="ARBA00022857"/>
    </source>
</evidence>
<evidence type="ECO:0000256" key="8">
    <source>
        <dbReference type="ARBA" id="ARBA00023027"/>
    </source>
</evidence>
<dbReference type="GO" id="GO:0005829">
    <property type="term" value="C:cytosol"/>
    <property type="evidence" value="ECO:0007669"/>
    <property type="project" value="TreeGrafter"/>
</dbReference>
<evidence type="ECO:0000256" key="5">
    <source>
        <dbReference type="ARBA" id="ARBA00022643"/>
    </source>
</evidence>
<evidence type="ECO:0000256" key="3">
    <source>
        <dbReference type="ARBA" id="ARBA00022490"/>
    </source>
</evidence>
<dbReference type="RefSeq" id="WP_227307324.1">
    <property type="nucleotide sequence ID" value="NZ_JAESVA010000003.1"/>
</dbReference>
<proteinExistence type="predicted"/>
<comment type="subcellular location">
    <subcellularLocation>
        <location evidence="1">Cytoplasm</location>
    </subcellularLocation>
</comment>
<comment type="caution">
    <text evidence="10">The sequence shown here is derived from an EMBL/GenBank/DDBJ whole genome shotgun (WGS) entry which is preliminary data.</text>
</comment>
<keyword evidence="4" id="KW-0285">Flavoprotein</keyword>
<keyword evidence="11" id="KW-1185">Reference proteome</keyword>
<dbReference type="Proteomes" id="UP000721844">
    <property type="component" value="Unassembled WGS sequence"/>
</dbReference>
<dbReference type="GO" id="GO:0016491">
    <property type="term" value="F:oxidoreductase activity"/>
    <property type="evidence" value="ECO:0007669"/>
    <property type="project" value="UniProtKB-KW"/>
</dbReference>
<dbReference type="SUPFAM" id="SSF52218">
    <property type="entry name" value="Flavoproteins"/>
    <property type="match status" value="1"/>
</dbReference>
<keyword evidence="5" id="KW-0288">FMN</keyword>
<dbReference type="AlphaFoldDB" id="A0A963Z0P1"/>
<dbReference type="Gene3D" id="3.40.50.360">
    <property type="match status" value="1"/>
</dbReference>
<reference evidence="10 11" key="1">
    <citation type="journal article" date="2021" name="Microorganisms">
        <title>Acidisoma silvae sp. nov. and Acidisomacellulosilytica sp. nov., Two Acidophilic Bacteria Isolated from Decaying Wood, Hydrolyzing Cellulose and Producing Poly-3-hydroxybutyrate.</title>
        <authorList>
            <person name="Mieszkin S."/>
            <person name="Pouder E."/>
            <person name="Uroz S."/>
            <person name="Simon-Colin C."/>
            <person name="Alain K."/>
        </authorList>
    </citation>
    <scope>NUCLEOTIDE SEQUENCE [LARGE SCALE GENOMIC DNA]</scope>
    <source>
        <strain evidence="10 11">HW T5.17</strain>
    </source>
</reference>
<gene>
    <name evidence="10" type="ORF">ACELLULO517_10505</name>
</gene>
<comment type="subunit">
    <text evidence="2">Homodimer.</text>
</comment>
<evidence type="ECO:0000256" key="1">
    <source>
        <dbReference type="ARBA" id="ARBA00004496"/>
    </source>
</evidence>
<dbReference type="InterPro" id="IPR029039">
    <property type="entry name" value="Flavoprotein-like_sf"/>
</dbReference>
<evidence type="ECO:0000256" key="4">
    <source>
        <dbReference type="ARBA" id="ARBA00022630"/>
    </source>
</evidence>
<evidence type="ECO:0000256" key="7">
    <source>
        <dbReference type="ARBA" id="ARBA00023002"/>
    </source>
</evidence>
<dbReference type="PANTHER" id="PTHR30543">
    <property type="entry name" value="CHROMATE REDUCTASE"/>
    <property type="match status" value="1"/>
</dbReference>
<dbReference type="InterPro" id="IPR005025">
    <property type="entry name" value="FMN_Rdtase-like_dom"/>
</dbReference>
<feature type="domain" description="NADPH-dependent FMN reductase-like" evidence="9">
    <location>
        <begin position="7"/>
        <end position="142"/>
    </location>
</feature>
<keyword evidence="7" id="KW-0560">Oxidoreductase</keyword>